<evidence type="ECO:0000313" key="2">
    <source>
        <dbReference type="Proteomes" id="UP000266861"/>
    </source>
</evidence>
<accession>A0A397IRM0</accession>
<proteinExistence type="predicted"/>
<keyword evidence="2" id="KW-1185">Reference proteome</keyword>
<dbReference type="Proteomes" id="UP000266861">
    <property type="component" value="Unassembled WGS sequence"/>
</dbReference>
<dbReference type="OrthoDB" id="341482at2759"/>
<reference evidence="1 2" key="1">
    <citation type="submission" date="2018-08" db="EMBL/GenBank/DDBJ databases">
        <title>Genome and evolution of the arbuscular mycorrhizal fungus Diversispora epigaea (formerly Glomus versiforme) and its bacterial endosymbionts.</title>
        <authorList>
            <person name="Sun X."/>
            <person name="Fei Z."/>
            <person name="Harrison M."/>
        </authorList>
    </citation>
    <scope>NUCLEOTIDE SEQUENCE [LARGE SCALE GENOMIC DNA]</scope>
    <source>
        <strain evidence="1 2">IT104</strain>
    </source>
</reference>
<comment type="caution">
    <text evidence="1">The sequence shown here is derived from an EMBL/GenBank/DDBJ whole genome shotgun (WGS) entry which is preliminary data.</text>
</comment>
<sequence>MSDIYVDEEIASNWLDLLSYHPIFKTDQLTDKLLALNLEESPYRKQSLMALIDNKHLIVAIGSELRMLDLADFKNAWSKAHSEDELALSDLFNDGVIPEWINNVKYIVLDTPSIKFKIRSITFNFEDIGSLIAVTGDYEVAVVVITRPRYETKNGKCPWFIMLVNFIMLLVLVQ</sequence>
<dbReference type="EMBL" id="PQFF01000196">
    <property type="protein sequence ID" value="RHZ75764.1"/>
    <property type="molecule type" value="Genomic_DNA"/>
</dbReference>
<evidence type="ECO:0000313" key="1">
    <source>
        <dbReference type="EMBL" id="RHZ75764.1"/>
    </source>
</evidence>
<organism evidence="1 2">
    <name type="scientific">Diversispora epigaea</name>
    <dbReference type="NCBI Taxonomy" id="1348612"/>
    <lineage>
        <taxon>Eukaryota</taxon>
        <taxon>Fungi</taxon>
        <taxon>Fungi incertae sedis</taxon>
        <taxon>Mucoromycota</taxon>
        <taxon>Glomeromycotina</taxon>
        <taxon>Glomeromycetes</taxon>
        <taxon>Diversisporales</taxon>
        <taxon>Diversisporaceae</taxon>
        <taxon>Diversispora</taxon>
    </lineage>
</organism>
<dbReference type="AlphaFoldDB" id="A0A397IRM0"/>
<gene>
    <name evidence="1" type="ORF">Glove_209g112</name>
</gene>
<protein>
    <submittedName>
        <fullName evidence="1">Uncharacterized protein</fullName>
    </submittedName>
</protein>
<name>A0A397IRM0_9GLOM</name>